<dbReference type="SUPFAM" id="SSF51556">
    <property type="entry name" value="Metallo-dependent hydrolases"/>
    <property type="match status" value="1"/>
</dbReference>
<evidence type="ECO:0000259" key="6">
    <source>
        <dbReference type="Pfam" id="PF01979"/>
    </source>
</evidence>
<dbReference type="InterPro" id="IPR050138">
    <property type="entry name" value="DHOase/Allantoinase_Hydrolase"/>
</dbReference>
<dbReference type="Gene3D" id="2.30.40.10">
    <property type="entry name" value="Urease, subunit C, domain 1"/>
    <property type="match status" value="1"/>
</dbReference>
<dbReference type="InterPro" id="IPR002195">
    <property type="entry name" value="Dihydroorotase_CS"/>
</dbReference>
<dbReference type="PANTHER" id="PTHR43668:SF4">
    <property type="entry name" value="ALLANTOINASE"/>
    <property type="match status" value="1"/>
</dbReference>
<evidence type="ECO:0000256" key="1">
    <source>
        <dbReference type="ARBA" id="ARBA00001947"/>
    </source>
</evidence>
<dbReference type="AlphaFoldDB" id="A0AA90ZMA4"/>
<evidence type="ECO:0000256" key="3">
    <source>
        <dbReference type="ARBA" id="ARBA00010286"/>
    </source>
</evidence>
<dbReference type="RefSeq" id="WP_153129140.1">
    <property type="nucleotide sequence ID" value="NZ_VZCW01000322.1"/>
</dbReference>
<dbReference type="GO" id="GO:0004038">
    <property type="term" value="F:allantoinase activity"/>
    <property type="evidence" value="ECO:0007669"/>
    <property type="project" value="TreeGrafter"/>
</dbReference>
<dbReference type="GO" id="GO:0046872">
    <property type="term" value="F:metal ion binding"/>
    <property type="evidence" value="ECO:0007669"/>
    <property type="project" value="UniProtKB-KW"/>
</dbReference>
<dbReference type="InterPro" id="IPR006680">
    <property type="entry name" value="Amidohydro-rel"/>
</dbReference>
<dbReference type="EMBL" id="VZCW01000322">
    <property type="protein sequence ID" value="MQN13625.1"/>
    <property type="molecule type" value="Genomic_DNA"/>
</dbReference>
<sequence length="467" mass="51916">MSKVLIKGGTIVNEGRSFLGDLLVDGEVISDIFEGMAPRGIYDEVVDATGCFVLPGVIDDHVHFREPGLTRKADIESESRAAAYGGVTSYMEMPNTVPQTTELQAWNDKRKLGAEKSHVNYSFFYGATNDNVDSFAQLDMHHVPGIKLFMGSSTGNMLVDKMESLKRVFKTAKDLNLPVMTHCEDTGIINRNMAEAKAKYGEDPAVEHHPEIRSEEACYESSKLAVELAREFGTRLHIAHVTTAQELELFAHQNEKANDKVNDKANEHSEDGIPLPQITGEAVIAHLVFSDADYATKKALIKCNPAIKTLADRDALRKALNDGTIATIGTDHAPHEWKDKQGGCAKAASGMPMVQFSLVSMLELVDEGVLTIERMVELMAHQPAQLFRVAQRGFLRKGYQADIVIVKPHSPWTVTKDVIQSKCKWSPMEGHEYQWQVEQTFCNGHLIYNKGAFDAAYRGEEMTYDKR</sequence>
<dbReference type="GO" id="GO:0006145">
    <property type="term" value="P:purine nucleobase catabolic process"/>
    <property type="evidence" value="ECO:0007669"/>
    <property type="project" value="TreeGrafter"/>
</dbReference>
<protein>
    <submittedName>
        <fullName evidence="7">Dihydroorotase</fullName>
        <ecNumber evidence="7">3.5.2.3</ecNumber>
    </submittedName>
</protein>
<evidence type="ECO:0000256" key="5">
    <source>
        <dbReference type="ARBA" id="ARBA00022801"/>
    </source>
</evidence>
<comment type="cofactor">
    <cofactor evidence="1">
        <name>Zn(2+)</name>
        <dbReference type="ChEBI" id="CHEBI:29105"/>
    </cofactor>
</comment>
<dbReference type="InterPro" id="IPR011059">
    <property type="entry name" value="Metal-dep_hydrolase_composite"/>
</dbReference>
<dbReference type="Proteomes" id="UP000442105">
    <property type="component" value="Unassembled WGS sequence"/>
</dbReference>
<dbReference type="SUPFAM" id="SSF51338">
    <property type="entry name" value="Composite domain of metallo-dependent hydrolases"/>
    <property type="match status" value="1"/>
</dbReference>
<dbReference type="PROSITE" id="PS00483">
    <property type="entry name" value="DIHYDROOROTASE_2"/>
    <property type="match status" value="1"/>
</dbReference>
<feature type="domain" description="Amidohydrolase-related" evidence="6">
    <location>
        <begin position="52"/>
        <end position="446"/>
    </location>
</feature>
<proteinExistence type="inferred from homology"/>
<accession>A0AA90ZMA4</accession>
<dbReference type="InterPro" id="IPR032466">
    <property type="entry name" value="Metal_Hydrolase"/>
</dbReference>
<dbReference type="Pfam" id="PF01979">
    <property type="entry name" value="Amidohydro_1"/>
    <property type="match status" value="1"/>
</dbReference>
<comment type="similarity">
    <text evidence="3">Belongs to the metallo-dependent hydrolases superfamily. DHOase family. Class I DHOase subfamily.</text>
</comment>
<keyword evidence="5 7" id="KW-0378">Hydrolase</keyword>
<evidence type="ECO:0000313" key="8">
    <source>
        <dbReference type="Proteomes" id="UP000442105"/>
    </source>
</evidence>
<keyword evidence="4" id="KW-0479">Metal-binding</keyword>
<name>A0AA90ZMA4_9BACT</name>
<evidence type="ECO:0000256" key="2">
    <source>
        <dbReference type="ARBA" id="ARBA00002368"/>
    </source>
</evidence>
<dbReference type="CDD" id="cd01318">
    <property type="entry name" value="DHOase_IIb"/>
    <property type="match status" value="1"/>
</dbReference>
<comment type="function">
    <text evidence="2">Catalyzes the reversible cyclization of carbamoyl aspartate to dihydroorotate.</text>
</comment>
<comment type="caution">
    <text evidence="7">The sequence shown here is derived from an EMBL/GenBank/DDBJ whole genome shotgun (WGS) entry which is preliminary data.</text>
</comment>
<dbReference type="GO" id="GO:0005737">
    <property type="term" value="C:cytoplasm"/>
    <property type="evidence" value="ECO:0007669"/>
    <property type="project" value="TreeGrafter"/>
</dbReference>
<evidence type="ECO:0000313" key="7">
    <source>
        <dbReference type="EMBL" id="MQN13625.1"/>
    </source>
</evidence>
<dbReference type="GO" id="GO:0004151">
    <property type="term" value="F:dihydroorotase activity"/>
    <property type="evidence" value="ECO:0007669"/>
    <property type="project" value="UniProtKB-EC"/>
</dbReference>
<gene>
    <name evidence="7" type="ORF">F7D95_12625</name>
</gene>
<dbReference type="EC" id="3.5.2.3" evidence="7"/>
<reference evidence="8" key="1">
    <citation type="submission" date="2019-09" db="EMBL/GenBank/DDBJ databases">
        <title>Distinct polysaccharide growth profiles of human intestinal Prevotella copri isolates.</title>
        <authorList>
            <person name="Fehlner-Peach H."/>
            <person name="Magnabosco C."/>
            <person name="Raghavan V."/>
            <person name="Scher J.U."/>
            <person name="Tett A."/>
            <person name="Cox L.M."/>
            <person name="Gottsegen C."/>
            <person name="Watters A."/>
            <person name="Wiltshire- Gordon J.D."/>
            <person name="Segata N."/>
            <person name="Bonneau R."/>
            <person name="Littman D.R."/>
        </authorList>
    </citation>
    <scope>NUCLEOTIDE SEQUENCE [LARGE SCALE GENOMIC DNA]</scope>
    <source>
        <strain evidence="8">iAQ1179</strain>
    </source>
</reference>
<dbReference type="PANTHER" id="PTHR43668">
    <property type="entry name" value="ALLANTOINASE"/>
    <property type="match status" value="1"/>
</dbReference>
<dbReference type="Gene3D" id="3.20.20.140">
    <property type="entry name" value="Metal-dependent hydrolases"/>
    <property type="match status" value="1"/>
</dbReference>
<evidence type="ECO:0000256" key="4">
    <source>
        <dbReference type="ARBA" id="ARBA00022723"/>
    </source>
</evidence>
<dbReference type="NCBIfam" id="NF006688">
    <property type="entry name" value="PRK09236.1"/>
    <property type="match status" value="1"/>
</dbReference>
<organism evidence="7 8">
    <name type="scientific">Segatella copri</name>
    <dbReference type="NCBI Taxonomy" id="165179"/>
    <lineage>
        <taxon>Bacteria</taxon>
        <taxon>Pseudomonadati</taxon>
        <taxon>Bacteroidota</taxon>
        <taxon>Bacteroidia</taxon>
        <taxon>Bacteroidales</taxon>
        <taxon>Prevotellaceae</taxon>
        <taxon>Segatella</taxon>
    </lineage>
</organism>